<dbReference type="EMBL" id="CM042031">
    <property type="protein sequence ID" value="KAI3783636.1"/>
    <property type="molecule type" value="Genomic_DNA"/>
</dbReference>
<organism evidence="1 2">
    <name type="scientific">Smallanthus sonchifolius</name>
    <dbReference type="NCBI Taxonomy" id="185202"/>
    <lineage>
        <taxon>Eukaryota</taxon>
        <taxon>Viridiplantae</taxon>
        <taxon>Streptophyta</taxon>
        <taxon>Embryophyta</taxon>
        <taxon>Tracheophyta</taxon>
        <taxon>Spermatophyta</taxon>
        <taxon>Magnoliopsida</taxon>
        <taxon>eudicotyledons</taxon>
        <taxon>Gunneridae</taxon>
        <taxon>Pentapetalae</taxon>
        <taxon>asterids</taxon>
        <taxon>campanulids</taxon>
        <taxon>Asterales</taxon>
        <taxon>Asteraceae</taxon>
        <taxon>Asteroideae</taxon>
        <taxon>Heliantheae alliance</taxon>
        <taxon>Millerieae</taxon>
        <taxon>Smallanthus</taxon>
    </lineage>
</organism>
<sequence>MDHSSGRRNDDKKTCGTSFGLEEEHGGGDYLVRSRTDGEASGAGEARRTRSSPPSSFRTLIDEDLEEDPVDEAKEDYAIEVDDTSNGFDDGLDD</sequence>
<comment type="caution">
    <text evidence="1">The sequence shown here is derived from an EMBL/GenBank/DDBJ whole genome shotgun (WGS) entry which is preliminary data.</text>
</comment>
<evidence type="ECO:0000313" key="2">
    <source>
        <dbReference type="Proteomes" id="UP001056120"/>
    </source>
</evidence>
<gene>
    <name evidence="1" type="ORF">L1987_42722</name>
</gene>
<keyword evidence="2" id="KW-1185">Reference proteome</keyword>
<proteinExistence type="predicted"/>
<reference evidence="2" key="1">
    <citation type="journal article" date="2022" name="Mol. Ecol. Resour.">
        <title>The genomes of chicory, endive, great burdock and yacon provide insights into Asteraceae palaeo-polyploidization history and plant inulin production.</title>
        <authorList>
            <person name="Fan W."/>
            <person name="Wang S."/>
            <person name="Wang H."/>
            <person name="Wang A."/>
            <person name="Jiang F."/>
            <person name="Liu H."/>
            <person name="Zhao H."/>
            <person name="Xu D."/>
            <person name="Zhang Y."/>
        </authorList>
    </citation>
    <scope>NUCLEOTIDE SEQUENCE [LARGE SCALE GENOMIC DNA]</scope>
    <source>
        <strain evidence="2">cv. Yunnan</strain>
    </source>
</reference>
<name>A0ACB9GKB1_9ASTR</name>
<dbReference type="Proteomes" id="UP001056120">
    <property type="component" value="Linkage Group LG14"/>
</dbReference>
<protein>
    <submittedName>
        <fullName evidence="1">Uncharacterized protein</fullName>
    </submittedName>
</protein>
<evidence type="ECO:0000313" key="1">
    <source>
        <dbReference type="EMBL" id="KAI3783636.1"/>
    </source>
</evidence>
<accession>A0ACB9GKB1</accession>
<reference evidence="1 2" key="2">
    <citation type="journal article" date="2022" name="Mol. Ecol. Resour.">
        <title>The genomes of chicory, endive, great burdock and yacon provide insights into Asteraceae paleo-polyploidization history and plant inulin production.</title>
        <authorList>
            <person name="Fan W."/>
            <person name="Wang S."/>
            <person name="Wang H."/>
            <person name="Wang A."/>
            <person name="Jiang F."/>
            <person name="Liu H."/>
            <person name="Zhao H."/>
            <person name="Xu D."/>
            <person name="Zhang Y."/>
        </authorList>
    </citation>
    <scope>NUCLEOTIDE SEQUENCE [LARGE SCALE GENOMIC DNA]</scope>
    <source>
        <strain evidence="2">cv. Yunnan</strain>
        <tissue evidence="1">Leaves</tissue>
    </source>
</reference>